<dbReference type="Proteomes" id="UP000539075">
    <property type="component" value="Unassembled WGS sequence"/>
</dbReference>
<feature type="compositionally biased region" description="Polar residues" evidence="1">
    <location>
        <begin position="52"/>
        <end position="61"/>
    </location>
</feature>
<name>A0A7W8C3X3_9BACT</name>
<sequence length="70" mass="7159">MGFGGGYSSPSVPEVTPVPKQEVQKPVTEAATAARQAQKDKASKAAGIGASVYTSPLNQTDGVRKTLLGQ</sequence>
<comment type="caution">
    <text evidence="2">The sequence shown here is derived from an EMBL/GenBank/DDBJ whole genome shotgun (WGS) entry which is preliminary data.</text>
</comment>
<proteinExistence type="predicted"/>
<feature type="region of interest" description="Disordered" evidence="1">
    <location>
        <begin position="1"/>
        <end position="70"/>
    </location>
</feature>
<keyword evidence="3" id="KW-1185">Reference proteome</keyword>
<evidence type="ECO:0000313" key="3">
    <source>
        <dbReference type="Proteomes" id="UP000539075"/>
    </source>
</evidence>
<accession>A0A7W8C3X3</accession>
<evidence type="ECO:0000256" key="1">
    <source>
        <dbReference type="SAM" id="MobiDB-lite"/>
    </source>
</evidence>
<reference evidence="2 3" key="1">
    <citation type="submission" date="2020-08" db="EMBL/GenBank/DDBJ databases">
        <title>Genomic Encyclopedia of Type Strains, Phase IV (KMG-IV): sequencing the most valuable type-strain genomes for metagenomic binning, comparative biology and taxonomic classification.</title>
        <authorList>
            <person name="Goeker M."/>
        </authorList>
    </citation>
    <scope>NUCLEOTIDE SEQUENCE [LARGE SCALE GENOMIC DNA]</scope>
    <source>
        <strain evidence="2 3">DSM 11275</strain>
    </source>
</reference>
<dbReference type="RefSeq" id="WP_183718598.1">
    <property type="nucleotide sequence ID" value="NZ_JACHGO010000003.1"/>
</dbReference>
<dbReference type="AlphaFoldDB" id="A0A7W8C3X3"/>
<dbReference type="EMBL" id="JACHGO010000003">
    <property type="protein sequence ID" value="MBB5143250.1"/>
    <property type="molecule type" value="Genomic_DNA"/>
</dbReference>
<feature type="compositionally biased region" description="Low complexity" evidence="1">
    <location>
        <begin position="8"/>
        <end position="19"/>
    </location>
</feature>
<protein>
    <submittedName>
        <fullName evidence="2">Uncharacterized protein</fullName>
    </submittedName>
</protein>
<evidence type="ECO:0000313" key="2">
    <source>
        <dbReference type="EMBL" id="MBB5143250.1"/>
    </source>
</evidence>
<gene>
    <name evidence="2" type="ORF">HNQ38_001338</name>
</gene>
<organism evidence="2 3">
    <name type="scientific">Desulfovibrio intestinalis</name>
    <dbReference type="NCBI Taxonomy" id="58621"/>
    <lineage>
        <taxon>Bacteria</taxon>
        <taxon>Pseudomonadati</taxon>
        <taxon>Thermodesulfobacteriota</taxon>
        <taxon>Desulfovibrionia</taxon>
        <taxon>Desulfovibrionales</taxon>
        <taxon>Desulfovibrionaceae</taxon>
        <taxon>Desulfovibrio</taxon>
    </lineage>
</organism>